<reference evidence="2" key="1">
    <citation type="journal article" date="2020" name="Stud. Mycol.">
        <title>101 Dothideomycetes genomes: a test case for predicting lifestyles and emergence of pathogens.</title>
        <authorList>
            <person name="Haridas S."/>
            <person name="Albert R."/>
            <person name="Binder M."/>
            <person name="Bloem J."/>
            <person name="Labutti K."/>
            <person name="Salamov A."/>
            <person name="Andreopoulos B."/>
            <person name="Baker S."/>
            <person name="Barry K."/>
            <person name="Bills G."/>
            <person name="Bluhm B."/>
            <person name="Cannon C."/>
            <person name="Castanera R."/>
            <person name="Culley D."/>
            <person name="Daum C."/>
            <person name="Ezra D."/>
            <person name="Gonzalez J."/>
            <person name="Henrissat B."/>
            <person name="Kuo A."/>
            <person name="Liang C."/>
            <person name="Lipzen A."/>
            <person name="Lutzoni F."/>
            <person name="Magnuson J."/>
            <person name="Mondo S."/>
            <person name="Nolan M."/>
            <person name="Ohm R."/>
            <person name="Pangilinan J."/>
            <person name="Park H.-J."/>
            <person name="Ramirez L."/>
            <person name="Alfaro M."/>
            <person name="Sun H."/>
            <person name="Tritt A."/>
            <person name="Yoshinaga Y."/>
            <person name="Zwiers L.-H."/>
            <person name="Turgeon B."/>
            <person name="Goodwin S."/>
            <person name="Spatafora J."/>
            <person name="Crous P."/>
            <person name="Grigoriev I."/>
        </authorList>
    </citation>
    <scope>NUCLEOTIDE SEQUENCE</scope>
    <source>
        <strain evidence="2">CBS 122367</strain>
    </source>
</reference>
<feature type="region of interest" description="Disordered" evidence="1">
    <location>
        <begin position="45"/>
        <end position="78"/>
    </location>
</feature>
<dbReference type="EMBL" id="MU005572">
    <property type="protein sequence ID" value="KAF2689676.1"/>
    <property type="molecule type" value="Genomic_DNA"/>
</dbReference>
<feature type="compositionally biased region" description="Low complexity" evidence="1">
    <location>
        <begin position="45"/>
        <end position="59"/>
    </location>
</feature>
<evidence type="ECO:0000256" key="1">
    <source>
        <dbReference type="SAM" id="MobiDB-lite"/>
    </source>
</evidence>
<dbReference type="AlphaFoldDB" id="A0A6G1JGS8"/>
<gene>
    <name evidence="2" type="ORF">K458DRAFT_130918</name>
</gene>
<proteinExistence type="predicted"/>
<sequence length="178" mass="19403">MAQYISSSALALAATTPSLSMATHAFFFGSTTFTDRQQTAFLDQQTPTDQDETPTSQQSIAPANRTSSCEQPGSADEDVECFLQRTRRRLSTIKEEPEKEAINKSGVDNKCGTAQRRVSLQKGGWTVPKVEAMAPPIDEQMQSDAVQAHISPPKSPPEVYAISMLQADATTSFIGWDQ</sequence>
<accession>A0A6G1JGS8</accession>
<keyword evidence="3" id="KW-1185">Reference proteome</keyword>
<evidence type="ECO:0000313" key="3">
    <source>
        <dbReference type="Proteomes" id="UP000799291"/>
    </source>
</evidence>
<dbReference type="Proteomes" id="UP000799291">
    <property type="component" value="Unassembled WGS sequence"/>
</dbReference>
<name>A0A6G1JGS8_9PLEO</name>
<feature type="compositionally biased region" description="Polar residues" evidence="1">
    <location>
        <begin position="60"/>
        <end position="71"/>
    </location>
</feature>
<organism evidence="2 3">
    <name type="scientific">Lentithecium fluviatile CBS 122367</name>
    <dbReference type="NCBI Taxonomy" id="1168545"/>
    <lineage>
        <taxon>Eukaryota</taxon>
        <taxon>Fungi</taxon>
        <taxon>Dikarya</taxon>
        <taxon>Ascomycota</taxon>
        <taxon>Pezizomycotina</taxon>
        <taxon>Dothideomycetes</taxon>
        <taxon>Pleosporomycetidae</taxon>
        <taxon>Pleosporales</taxon>
        <taxon>Massarineae</taxon>
        <taxon>Lentitheciaceae</taxon>
        <taxon>Lentithecium</taxon>
    </lineage>
</organism>
<protein>
    <submittedName>
        <fullName evidence="2">Uncharacterized protein</fullName>
    </submittedName>
</protein>
<evidence type="ECO:0000313" key="2">
    <source>
        <dbReference type="EMBL" id="KAF2689676.1"/>
    </source>
</evidence>